<dbReference type="Gene3D" id="1.10.10.10">
    <property type="entry name" value="Winged helix-like DNA-binding domain superfamily/Winged helix DNA-binding domain"/>
    <property type="match status" value="1"/>
</dbReference>
<dbReference type="InterPro" id="IPR005158">
    <property type="entry name" value="BTAD"/>
</dbReference>
<dbReference type="EMBL" id="JBHSCW010000001">
    <property type="protein sequence ID" value="MFC4350102.1"/>
    <property type="molecule type" value="Genomic_DNA"/>
</dbReference>
<reference evidence="3" key="1">
    <citation type="journal article" date="2019" name="Int. J. Syst. Evol. Microbiol.">
        <title>The Global Catalogue of Microorganisms (GCM) 10K type strain sequencing project: providing services to taxonomists for standard genome sequencing and annotation.</title>
        <authorList>
            <consortium name="The Broad Institute Genomics Platform"/>
            <consortium name="The Broad Institute Genome Sequencing Center for Infectious Disease"/>
            <person name="Wu L."/>
            <person name="Ma J."/>
        </authorList>
    </citation>
    <scope>NUCLEOTIDE SEQUENCE [LARGE SCALE GENOMIC DNA]</scope>
    <source>
        <strain evidence="3">CECT 8472</strain>
    </source>
</reference>
<evidence type="ECO:0000259" key="1">
    <source>
        <dbReference type="SMART" id="SM01043"/>
    </source>
</evidence>
<dbReference type="InterPro" id="IPR036388">
    <property type="entry name" value="WH-like_DNA-bd_sf"/>
</dbReference>
<evidence type="ECO:0000313" key="3">
    <source>
        <dbReference type="Proteomes" id="UP001595799"/>
    </source>
</evidence>
<dbReference type="RefSeq" id="WP_382420223.1">
    <property type="nucleotide sequence ID" value="NZ_JBHSCW010000001.1"/>
</dbReference>
<dbReference type="InterPro" id="IPR051677">
    <property type="entry name" value="AfsR-DnrI-RedD_regulator"/>
</dbReference>
<organism evidence="2 3">
    <name type="scientific">Fodinicurvata halophila</name>
    <dbReference type="NCBI Taxonomy" id="1419723"/>
    <lineage>
        <taxon>Bacteria</taxon>
        <taxon>Pseudomonadati</taxon>
        <taxon>Pseudomonadota</taxon>
        <taxon>Alphaproteobacteria</taxon>
        <taxon>Rhodospirillales</taxon>
        <taxon>Rhodovibrionaceae</taxon>
        <taxon>Fodinicurvata</taxon>
    </lineage>
</organism>
<dbReference type="SUPFAM" id="SSF48452">
    <property type="entry name" value="TPR-like"/>
    <property type="match status" value="1"/>
</dbReference>
<protein>
    <recommendedName>
        <fullName evidence="1">Bacterial transcriptional activator domain-containing protein</fullName>
    </recommendedName>
</protein>
<proteinExistence type="predicted"/>
<dbReference type="InterPro" id="IPR011990">
    <property type="entry name" value="TPR-like_helical_dom_sf"/>
</dbReference>
<dbReference type="SUPFAM" id="SSF46894">
    <property type="entry name" value="C-terminal effector domain of the bipartite response regulators"/>
    <property type="match status" value="1"/>
</dbReference>
<dbReference type="Gene3D" id="1.25.40.10">
    <property type="entry name" value="Tetratricopeptide repeat domain"/>
    <property type="match status" value="2"/>
</dbReference>
<name>A0ABV8UFS6_9PROT</name>
<keyword evidence="3" id="KW-1185">Reference proteome</keyword>
<dbReference type="InterPro" id="IPR016032">
    <property type="entry name" value="Sig_transdc_resp-reg_C-effctor"/>
</dbReference>
<dbReference type="Proteomes" id="UP001595799">
    <property type="component" value="Unassembled WGS sequence"/>
</dbReference>
<comment type="caution">
    <text evidence="2">The sequence shown here is derived from an EMBL/GenBank/DDBJ whole genome shotgun (WGS) entry which is preliminary data.</text>
</comment>
<gene>
    <name evidence="2" type="ORF">ACFOW6_00960</name>
</gene>
<accession>A0ABV8UFS6</accession>
<sequence length="675" mass="73851">MDVETSDAIASASRSGLAIRLLGPLTVIRDGVRLELPASRKSCALLAYLAHVSKPVHRDQLCELLWDVANDPRSELRWCLSKLRRLTDENLRLVTAGETVALETNGSSIDACHVSTTMKAGCTRLDRDQLEALAACFAGDFLEGLEVDRRLPFAAWLTGMRRSYRMMHGEVLKHLAEVSRTTPEDSLPYIERWLELAPCDPRPHVMLFQVLAGAGRLRDGEEHLATTARYFEAESLDWAPLRAAWQSAKAAGRKNPSGTTVTCVHSAGVRSSFFPVETGPVRRASLAVMPFREFSDAAMEEGGLADGLVHDIIARLSKLKNLFVIARGSVFALGQRGVGTQEAARILGADYVASGRVDCRGQQLKVSVEVAESGTGQVIWAETYHRTLDDTFLVLELIGNDIVASIESEVENTETARAFLKPADSLDAWEAYHRGLWHMYQFNASGNEQAQHFFGRALVLDPTFSRAHAGMSFTHFQNAFLLRTSEREREIALAYDSAGASLAADDRSPAAHWAMGRALWLRRDIEGSLSELETAVGLSPNFSLGHYTLGFVRCQAGEPQLAIAATDLSRSLSPFDPLLFGMLAVRALAHLHLGQFDAAAEWAVKAAARPNAHAHIKAIAGYCLSAAGRSQEAQSYFIRLQASNPGYGLEDFLGAFRFSEDAVETFRKLGDPVPG</sequence>
<dbReference type="SMART" id="SM01043">
    <property type="entry name" value="BTAD"/>
    <property type="match status" value="1"/>
</dbReference>
<evidence type="ECO:0000313" key="2">
    <source>
        <dbReference type="EMBL" id="MFC4350102.1"/>
    </source>
</evidence>
<dbReference type="PANTHER" id="PTHR35807">
    <property type="entry name" value="TRANSCRIPTIONAL REGULATOR REDD-RELATED"/>
    <property type="match status" value="1"/>
</dbReference>
<feature type="domain" description="Bacterial transcriptional activator" evidence="1">
    <location>
        <begin position="109"/>
        <end position="249"/>
    </location>
</feature>